<dbReference type="RefSeq" id="WP_318757357.1">
    <property type="nucleotide sequence ID" value="NZ_JAWUZT010000014.1"/>
</dbReference>
<comment type="caution">
    <text evidence="1">The sequence shown here is derived from an EMBL/GenBank/DDBJ whole genome shotgun (WGS) entry which is preliminary data.</text>
</comment>
<keyword evidence="2" id="KW-1185">Reference proteome</keyword>
<gene>
    <name evidence="1" type="ORF">RIB56_06865</name>
</gene>
<reference evidence="2" key="1">
    <citation type="submission" date="2023-07" db="EMBL/GenBank/DDBJ databases">
        <title>Draft genomic sequences of Priestia flexa CCM isolated from the soil of an abandoned mine contaminated by free cyanide in the high Andean zone of Tacna, Peru.</title>
        <authorList>
            <person name="Caceda Quiroz C.J."/>
            <person name="Maraza Chooque G.J."/>
            <person name="Fora Quispe G.L."/>
            <person name="Carpio Mamani M."/>
        </authorList>
    </citation>
    <scope>NUCLEOTIDE SEQUENCE [LARGE SCALE GENOMIC DNA]</scope>
    <source>
        <strain evidence="2">CCM</strain>
    </source>
</reference>
<evidence type="ECO:0000313" key="1">
    <source>
        <dbReference type="EMBL" id="MDW8515851.1"/>
    </source>
</evidence>
<evidence type="ECO:0000313" key="2">
    <source>
        <dbReference type="Proteomes" id="UP001284771"/>
    </source>
</evidence>
<organism evidence="1 2">
    <name type="scientific">Priestia flexa</name>
    <dbReference type="NCBI Taxonomy" id="86664"/>
    <lineage>
        <taxon>Bacteria</taxon>
        <taxon>Bacillati</taxon>
        <taxon>Bacillota</taxon>
        <taxon>Bacilli</taxon>
        <taxon>Bacillales</taxon>
        <taxon>Bacillaceae</taxon>
        <taxon>Priestia</taxon>
    </lineage>
</organism>
<name>A0ABU4J4B8_9BACI</name>
<proteinExistence type="predicted"/>
<accession>A0ABU4J4B8</accession>
<dbReference type="Proteomes" id="UP001284771">
    <property type="component" value="Unassembled WGS sequence"/>
</dbReference>
<sequence>MKFEQSQSEAAVEATAKLSQNLNLKVTSKMIEPAIKNTERAKELLTYSQERQWSEKELLETVNFLHVALYNKK</sequence>
<dbReference type="EMBL" id="JAWUZT010000014">
    <property type="protein sequence ID" value="MDW8515851.1"/>
    <property type="molecule type" value="Genomic_DNA"/>
</dbReference>
<protein>
    <submittedName>
        <fullName evidence="1">Uncharacterized protein</fullName>
    </submittedName>
</protein>